<protein>
    <recommendedName>
        <fullName evidence="6">LPXTG-motif cell wall-anchored protein</fullName>
    </recommendedName>
</protein>
<feature type="transmembrane region" description="Helical" evidence="2">
    <location>
        <begin position="246"/>
        <end position="265"/>
    </location>
</feature>
<reference evidence="4" key="1">
    <citation type="submission" date="2023-03" db="EMBL/GenBank/DDBJ databases">
        <title>Actinorhabdospora filicis NBRC 111898.</title>
        <authorList>
            <person name="Ichikawa N."/>
            <person name="Sato H."/>
            <person name="Tonouchi N."/>
        </authorList>
    </citation>
    <scope>NUCLEOTIDE SEQUENCE</scope>
    <source>
        <strain evidence="4">NBRC 111898</strain>
    </source>
</reference>
<accession>A0A9W6SRG7</accession>
<dbReference type="NCBIfam" id="TIGR01167">
    <property type="entry name" value="LPXTG_anchor"/>
    <property type="match status" value="1"/>
</dbReference>
<dbReference type="AlphaFoldDB" id="A0A9W6SRG7"/>
<dbReference type="Pfam" id="PF17963">
    <property type="entry name" value="Big_9"/>
    <property type="match status" value="1"/>
</dbReference>
<dbReference type="Gene3D" id="2.60.40.3440">
    <property type="match status" value="1"/>
</dbReference>
<evidence type="ECO:0008006" key="6">
    <source>
        <dbReference type="Google" id="ProtNLM"/>
    </source>
</evidence>
<dbReference type="Proteomes" id="UP001165079">
    <property type="component" value="Unassembled WGS sequence"/>
</dbReference>
<sequence length="271" mass="27906">MKTLPRLAAVLGTSAAFMLAAPAMASAADAPCGQIPVQFNAGTAETIEVAMNDWCHGGYGQQFGVSKITAVHGPGTFEITSNRSAFIYHPDAATAPGTEFEATAEVFDWNTGEELGTAQIIGFGWADTVEDDSYTVVAGQKLTGDVSDNDGKPFDKWSMVTDHPKHGSLELDQYGDFTYVPDAGFTGTDEFSYDGAIQSIIGQVTAPGKVTITVTGKAAPSSSAPAKPAADKGKDALAETGSPAPMIAGAGAGALALGGLGLWLARRRRAA</sequence>
<evidence type="ECO:0000256" key="3">
    <source>
        <dbReference type="SAM" id="SignalP"/>
    </source>
</evidence>
<dbReference type="RefSeq" id="WP_285665985.1">
    <property type="nucleotide sequence ID" value="NZ_BSTX01000004.1"/>
</dbReference>
<organism evidence="4 5">
    <name type="scientific">Actinorhabdospora filicis</name>
    <dbReference type="NCBI Taxonomy" id="1785913"/>
    <lineage>
        <taxon>Bacteria</taxon>
        <taxon>Bacillati</taxon>
        <taxon>Actinomycetota</taxon>
        <taxon>Actinomycetes</taxon>
        <taxon>Micromonosporales</taxon>
        <taxon>Micromonosporaceae</taxon>
        <taxon>Actinorhabdospora</taxon>
    </lineage>
</organism>
<evidence type="ECO:0000313" key="5">
    <source>
        <dbReference type="Proteomes" id="UP001165079"/>
    </source>
</evidence>
<evidence type="ECO:0000256" key="1">
    <source>
        <dbReference type="SAM" id="MobiDB-lite"/>
    </source>
</evidence>
<proteinExistence type="predicted"/>
<keyword evidence="2" id="KW-0472">Membrane</keyword>
<feature type="signal peptide" evidence="3">
    <location>
        <begin position="1"/>
        <end position="27"/>
    </location>
</feature>
<keyword evidence="5" id="KW-1185">Reference proteome</keyword>
<evidence type="ECO:0000256" key="2">
    <source>
        <dbReference type="SAM" id="Phobius"/>
    </source>
</evidence>
<gene>
    <name evidence="4" type="ORF">Afil01_55500</name>
</gene>
<keyword evidence="3" id="KW-0732">Signal</keyword>
<keyword evidence="2" id="KW-0812">Transmembrane</keyword>
<comment type="caution">
    <text evidence="4">The sequence shown here is derived from an EMBL/GenBank/DDBJ whole genome shotgun (WGS) entry which is preliminary data.</text>
</comment>
<feature type="chain" id="PRO_5040961655" description="LPXTG-motif cell wall-anchored protein" evidence="3">
    <location>
        <begin position="28"/>
        <end position="271"/>
    </location>
</feature>
<keyword evidence="2" id="KW-1133">Transmembrane helix</keyword>
<feature type="compositionally biased region" description="Low complexity" evidence="1">
    <location>
        <begin position="217"/>
        <end position="228"/>
    </location>
</feature>
<name>A0A9W6SRG7_9ACTN</name>
<evidence type="ECO:0000313" key="4">
    <source>
        <dbReference type="EMBL" id="GLZ80743.1"/>
    </source>
</evidence>
<feature type="region of interest" description="Disordered" evidence="1">
    <location>
        <begin position="217"/>
        <end position="238"/>
    </location>
</feature>
<dbReference type="EMBL" id="BSTX01000004">
    <property type="protein sequence ID" value="GLZ80743.1"/>
    <property type="molecule type" value="Genomic_DNA"/>
</dbReference>